<dbReference type="AlphaFoldDB" id="A0A2H3DQ32"/>
<organism evidence="1 2">
    <name type="scientific">Armillaria gallica</name>
    <name type="common">Bulbous honey fungus</name>
    <name type="synonym">Armillaria bulbosa</name>
    <dbReference type="NCBI Taxonomy" id="47427"/>
    <lineage>
        <taxon>Eukaryota</taxon>
        <taxon>Fungi</taxon>
        <taxon>Dikarya</taxon>
        <taxon>Basidiomycota</taxon>
        <taxon>Agaricomycotina</taxon>
        <taxon>Agaricomycetes</taxon>
        <taxon>Agaricomycetidae</taxon>
        <taxon>Agaricales</taxon>
        <taxon>Marasmiineae</taxon>
        <taxon>Physalacriaceae</taxon>
        <taxon>Armillaria</taxon>
    </lineage>
</organism>
<sequence>MRYHQLLLAGPDDDRIFRILDGQEEVPKADVPDDAYQTSGESQASQMFLVKVPGYDKLEDIIFVPVIRVDHVLSNVPEISDPSQLYGDLDLFQEVSACTLWIGRLPSARAGER</sequence>
<reference evidence="2" key="1">
    <citation type="journal article" date="2017" name="Nat. Ecol. Evol.">
        <title>Genome expansion and lineage-specific genetic innovations in the forest pathogenic fungi Armillaria.</title>
        <authorList>
            <person name="Sipos G."/>
            <person name="Prasanna A.N."/>
            <person name="Walter M.C."/>
            <person name="O'Connor E."/>
            <person name="Balint B."/>
            <person name="Krizsan K."/>
            <person name="Kiss B."/>
            <person name="Hess J."/>
            <person name="Varga T."/>
            <person name="Slot J."/>
            <person name="Riley R."/>
            <person name="Boka B."/>
            <person name="Rigling D."/>
            <person name="Barry K."/>
            <person name="Lee J."/>
            <person name="Mihaltcheva S."/>
            <person name="LaButti K."/>
            <person name="Lipzen A."/>
            <person name="Waldron R."/>
            <person name="Moloney N.M."/>
            <person name="Sperisen C."/>
            <person name="Kredics L."/>
            <person name="Vagvoelgyi C."/>
            <person name="Patrignani A."/>
            <person name="Fitzpatrick D."/>
            <person name="Nagy I."/>
            <person name="Doyle S."/>
            <person name="Anderson J.B."/>
            <person name="Grigoriev I.V."/>
            <person name="Gueldener U."/>
            <person name="Muensterkoetter M."/>
            <person name="Nagy L.G."/>
        </authorList>
    </citation>
    <scope>NUCLEOTIDE SEQUENCE [LARGE SCALE GENOMIC DNA]</scope>
    <source>
        <strain evidence="2">Ar21-2</strain>
    </source>
</reference>
<name>A0A2H3DQ32_ARMGA</name>
<proteinExistence type="predicted"/>
<dbReference type="Proteomes" id="UP000217790">
    <property type="component" value="Unassembled WGS sequence"/>
</dbReference>
<gene>
    <name evidence="1" type="ORF">ARMGADRAFT_143850</name>
</gene>
<dbReference type="InParanoid" id="A0A2H3DQ32"/>
<evidence type="ECO:0000313" key="2">
    <source>
        <dbReference type="Proteomes" id="UP000217790"/>
    </source>
</evidence>
<protein>
    <submittedName>
        <fullName evidence="1">Uncharacterized protein</fullName>
    </submittedName>
</protein>
<keyword evidence="2" id="KW-1185">Reference proteome</keyword>
<dbReference type="OrthoDB" id="3037210at2759"/>
<dbReference type="EMBL" id="KZ293657">
    <property type="protein sequence ID" value="PBK92978.1"/>
    <property type="molecule type" value="Genomic_DNA"/>
</dbReference>
<evidence type="ECO:0000313" key="1">
    <source>
        <dbReference type="EMBL" id="PBK92978.1"/>
    </source>
</evidence>
<accession>A0A2H3DQ32</accession>